<evidence type="ECO:0000313" key="5">
    <source>
        <dbReference type="Proteomes" id="UP000678679"/>
    </source>
</evidence>
<dbReference type="InterPro" id="IPR007492">
    <property type="entry name" value="LytTR_DNA-bd_dom"/>
</dbReference>
<protein>
    <submittedName>
        <fullName evidence="4">Response regulator</fullName>
    </submittedName>
</protein>
<dbReference type="InterPro" id="IPR001789">
    <property type="entry name" value="Sig_transdc_resp-reg_receiver"/>
</dbReference>
<evidence type="ECO:0000313" key="4">
    <source>
        <dbReference type="EMBL" id="QWG04657.1"/>
    </source>
</evidence>
<proteinExistence type="predicted"/>
<dbReference type="RefSeq" id="WP_169665550.1">
    <property type="nucleotide sequence ID" value="NZ_CP076133.1"/>
</dbReference>
<gene>
    <name evidence="4" type="ORF">KMW28_27545</name>
</gene>
<organism evidence="4 5">
    <name type="scientific">Flammeovirga yaeyamensis</name>
    <dbReference type="NCBI Taxonomy" id="367791"/>
    <lineage>
        <taxon>Bacteria</taxon>
        <taxon>Pseudomonadati</taxon>
        <taxon>Bacteroidota</taxon>
        <taxon>Cytophagia</taxon>
        <taxon>Cytophagales</taxon>
        <taxon>Flammeovirgaceae</taxon>
        <taxon>Flammeovirga</taxon>
    </lineage>
</organism>
<dbReference type="SMART" id="SM00448">
    <property type="entry name" value="REC"/>
    <property type="match status" value="1"/>
</dbReference>
<reference evidence="4 5" key="1">
    <citation type="submission" date="2021-05" db="EMBL/GenBank/DDBJ databases">
        <title>Comparative genomic studies on the polysaccharide-degrading batcterial strains of the Flammeovirga genus.</title>
        <authorList>
            <person name="Zewei F."/>
            <person name="Zheng Z."/>
            <person name="Yu L."/>
            <person name="Ruyue G."/>
            <person name="Yanhong M."/>
            <person name="Yuanyuan C."/>
            <person name="Jingyan G."/>
            <person name="Wenjun H."/>
        </authorList>
    </citation>
    <scope>NUCLEOTIDE SEQUENCE [LARGE SCALE GENOMIC DNA]</scope>
    <source>
        <strain evidence="4 5">NBRC:100898</strain>
    </source>
</reference>
<feature type="modified residue" description="4-aspartylphosphate" evidence="1">
    <location>
        <position position="57"/>
    </location>
</feature>
<dbReference type="Pfam" id="PF04397">
    <property type="entry name" value="LytTR"/>
    <property type="match status" value="1"/>
</dbReference>
<dbReference type="PANTHER" id="PTHR37299">
    <property type="entry name" value="TRANSCRIPTIONAL REGULATOR-RELATED"/>
    <property type="match status" value="1"/>
</dbReference>
<dbReference type="PROSITE" id="PS50110">
    <property type="entry name" value="RESPONSE_REGULATORY"/>
    <property type="match status" value="1"/>
</dbReference>
<dbReference type="EMBL" id="CP076133">
    <property type="protein sequence ID" value="QWG04657.1"/>
    <property type="molecule type" value="Genomic_DNA"/>
</dbReference>
<sequence length="249" mass="28548">MIYKVVIIEDEFNAQEALKKMLKLLYPSIEIVGVFPSIQKGVNYLKTSPSIDLIFLDIELEDGNSFELLQQLTDIDFKIIFTTGMDTYAIDAIKHNAVDYLLKPIDPLELKSAADKAFHQINETKKAREILSKFEEDQKVKLQKVIVKTSDNTYFIDAETIIMFESEGAYTKITCLDQTILASKNLKHFECMEELQSFIRVHHSFLVNPKHIINLSKSKVDLSNGHEAKISVRKYGQVVQRLNENKAFV</sequence>
<dbReference type="SUPFAM" id="SSF52172">
    <property type="entry name" value="CheY-like"/>
    <property type="match status" value="1"/>
</dbReference>
<dbReference type="PANTHER" id="PTHR37299:SF1">
    <property type="entry name" value="STAGE 0 SPORULATION PROTEIN A HOMOLOG"/>
    <property type="match status" value="1"/>
</dbReference>
<dbReference type="Proteomes" id="UP000678679">
    <property type="component" value="Chromosome 2"/>
</dbReference>
<feature type="domain" description="HTH LytTR-type" evidence="3">
    <location>
        <begin position="145"/>
        <end position="244"/>
    </location>
</feature>
<dbReference type="GO" id="GO:0003677">
    <property type="term" value="F:DNA binding"/>
    <property type="evidence" value="ECO:0007669"/>
    <property type="project" value="InterPro"/>
</dbReference>
<dbReference type="GO" id="GO:0000156">
    <property type="term" value="F:phosphorelay response regulator activity"/>
    <property type="evidence" value="ECO:0007669"/>
    <property type="project" value="InterPro"/>
</dbReference>
<accession>A0AAX1NEA3</accession>
<dbReference type="InterPro" id="IPR046947">
    <property type="entry name" value="LytR-like"/>
</dbReference>
<dbReference type="InterPro" id="IPR011006">
    <property type="entry name" value="CheY-like_superfamily"/>
</dbReference>
<feature type="domain" description="Response regulatory" evidence="2">
    <location>
        <begin position="4"/>
        <end position="118"/>
    </location>
</feature>
<evidence type="ECO:0000259" key="2">
    <source>
        <dbReference type="PROSITE" id="PS50110"/>
    </source>
</evidence>
<dbReference type="AlphaFoldDB" id="A0AAX1NEA3"/>
<dbReference type="KEGG" id="fya:KMW28_27545"/>
<dbReference type="SMART" id="SM00850">
    <property type="entry name" value="LytTR"/>
    <property type="match status" value="1"/>
</dbReference>
<keyword evidence="1" id="KW-0597">Phosphoprotein</keyword>
<dbReference type="Gene3D" id="2.40.50.1020">
    <property type="entry name" value="LytTr DNA-binding domain"/>
    <property type="match status" value="1"/>
</dbReference>
<dbReference type="PROSITE" id="PS50930">
    <property type="entry name" value="HTH_LYTTR"/>
    <property type="match status" value="1"/>
</dbReference>
<keyword evidence="5" id="KW-1185">Reference proteome</keyword>
<name>A0AAX1NEA3_9BACT</name>
<dbReference type="Gene3D" id="3.40.50.2300">
    <property type="match status" value="1"/>
</dbReference>
<evidence type="ECO:0000256" key="1">
    <source>
        <dbReference type="PROSITE-ProRule" id="PRU00169"/>
    </source>
</evidence>
<evidence type="ECO:0000259" key="3">
    <source>
        <dbReference type="PROSITE" id="PS50930"/>
    </source>
</evidence>
<dbReference type="Pfam" id="PF00072">
    <property type="entry name" value="Response_reg"/>
    <property type="match status" value="1"/>
</dbReference>